<comment type="similarity">
    <text evidence="4">Belongs to the pex2/pex10/pex12 family.</text>
</comment>
<dbReference type="SUPFAM" id="SSF57850">
    <property type="entry name" value="RING/U-box"/>
    <property type="match status" value="1"/>
</dbReference>
<dbReference type="Proteomes" id="UP000774326">
    <property type="component" value="Unassembled WGS sequence"/>
</dbReference>
<proteinExistence type="inferred from homology"/>
<evidence type="ECO:0000256" key="6">
    <source>
        <dbReference type="ARBA" id="ARBA00022448"/>
    </source>
</evidence>
<evidence type="ECO:0000256" key="16">
    <source>
        <dbReference type="ARBA" id="ARBA00023136"/>
    </source>
</evidence>
<dbReference type="SMART" id="SM00184">
    <property type="entry name" value="RING"/>
    <property type="match status" value="1"/>
</dbReference>
<keyword evidence="13" id="KW-0862">Zinc</keyword>
<dbReference type="PANTHER" id="PTHR23350:SF0">
    <property type="entry name" value="PEROXISOME BIOGENESIS FACTOR 10"/>
    <property type="match status" value="1"/>
</dbReference>
<gene>
    <name evidence="21" type="ORF">WICPIJ_002811</name>
</gene>
<evidence type="ECO:0000259" key="20">
    <source>
        <dbReference type="PROSITE" id="PS50089"/>
    </source>
</evidence>
<sequence length="340" mass="38476">MSEPLLSESSNQPKEDQVLPFADAPSIVRAHQKDSYFESVIRSKLLEVTQIFTGQRFVHTHPEELTVAAKALYLATTTLTGSRTLGEEYADLFYVTRSGKKLPKLAQRIGFILSYAILPYLVTRLIRKYFKRSNVDEDDGDEDDQEGKPKTWSSFLSRLTYTSVIDSLMSLHLAIFYLKGSYYNISKRLFGLRYSFGHTVNRNEAASNGGYELLGGLILAQLAFKLSNLIKDIHFTKLPEPHTSTDQEKDSEHRRAQFSAIPHAHASTAPRIDLSNEELLPYIPSASRNCMLCLDPMKDPCCATCGHIFCWSCISNWARENPECPLCRQDLTEQALLPLR</sequence>
<keyword evidence="8" id="KW-0808">Transferase</keyword>
<keyword evidence="16" id="KW-0472">Membrane</keyword>
<dbReference type="InterPro" id="IPR025654">
    <property type="entry name" value="PEX2/10"/>
</dbReference>
<dbReference type="GO" id="GO:0016562">
    <property type="term" value="P:protein import into peroxisome matrix, receptor recycling"/>
    <property type="evidence" value="ECO:0007669"/>
    <property type="project" value="UniProtKB-ARBA"/>
</dbReference>
<feature type="domain" description="RING-type" evidence="20">
    <location>
        <begin position="290"/>
        <end position="328"/>
    </location>
</feature>
<evidence type="ECO:0000256" key="7">
    <source>
        <dbReference type="ARBA" id="ARBA00022593"/>
    </source>
</evidence>
<comment type="subcellular location">
    <subcellularLocation>
        <location evidence="2">Peroxisome membrane</location>
        <topology evidence="2">Multi-pass membrane protein</topology>
    </subcellularLocation>
</comment>
<evidence type="ECO:0000256" key="13">
    <source>
        <dbReference type="ARBA" id="ARBA00022833"/>
    </source>
</evidence>
<keyword evidence="17" id="KW-0576">Peroxisome</keyword>
<evidence type="ECO:0000256" key="9">
    <source>
        <dbReference type="ARBA" id="ARBA00022692"/>
    </source>
</evidence>
<keyword evidence="15" id="KW-1133">Transmembrane helix</keyword>
<comment type="caution">
    <text evidence="21">The sequence shown here is derived from an EMBL/GenBank/DDBJ whole genome shotgun (WGS) entry which is preliminary data.</text>
</comment>
<dbReference type="Gene3D" id="3.30.40.10">
    <property type="entry name" value="Zinc/RING finger domain, C3HC4 (zinc finger)"/>
    <property type="match status" value="1"/>
</dbReference>
<evidence type="ECO:0000256" key="8">
    <source>
        <dbReference type="ARBA" id="ARBA00022679"/>
    </source>
</evidence>
<dbReference type="InterPro" id="IPR001841">
    <property type="entry name" value="Znf_RING"/>
</dbReference>
<dbReference type="GO" id="GO:0016567">
    <property type="term" value="P:protein ubiquitination"/>
    <property type="evidence" value="ECO:0007669"/>
    <property type="project" value="UniProtKB-ARBA"/>
</dbReference>
<organism evidence="21 22">
    <name type="scientific">Wickerhamomyces pijperi</name>
    <name type="common">Yeast</name>
    <name type="synonym">Pichia pijperi</name>
    <dbReference type="NCBI Taxonomy" id="599730"/>
    <lineage>
        <taxon>Eukaryota</taxon>
        <taxon>Fungi</taxon>
        <taxon>Dikarya</taxon>
        <taxon>Ascomycota</taxon>
        <taxon>Saccharomycotina</taxon>
        <taxon>Saccharomycetes</taxon>
        <taxon>Phaffomycetales</taxon>
        <taxon>Wickerhamomycetaceae</taxon>
        <taxon>Wickerhamomyces</taxon>
    </lineage>
</organism>
<dbReference type="GO" id="GO:0005778">
    <property type="term" value="C:peroxisomal membrane"/>
    <property type="evidence" value="ECO:0007669"/>
    <property type="project" value="UniProtKB-SubCell"/>
</dbReference>
<evidence type="ECO:0000256" key="11">
    <source>
        <dbReference type="ARBA" id="ARBA00022771"/>
    </source>
</evidence>
<dbReference type="InterPro" id="IPR006845">
    <property type="entry name" value="Pex_N"/>
</dbReference>
<dbReference type="EC" id="2.3.2.27" evidence="5"/>
<evidence type="ECO:0000256" key="17">
    <source>
        <dbReference type="ARBA" id="ARBA00023140"/>
    </source>
</evidence>
<evidence type="ECO:0000256" key="14">
    <source>
        <dbReference type="ARBA" id="ARBA00022927"/>
    </source>
</evidence>
<comment type="pathway">
    <text evidence="3">Protein modification; protein ubiquitination.</text>
</comment>
<reference evidence="21" key="2">
    <citation type="submission" date="2021-01" db="EMBL/GenBank/DDBJ databases">
        <authorList>
            <person name="Schikora-Tamarit M.A."/>
        </authorList>
    </citation>
    <scope>NUCLEOTIDE SEQUENCE</scope>
    <source>
        <strain evidence="21">CBS2887</strain>
    </source>
</reference>
<evidence type="ECO:0000313" key="21">
    <source>
        <dbReference type="EMBL" id="KAH3686211.1"/>
    </source>
</evidence>
<evidence type="ECO:0000256" key="18">
    <source>
        <dbReference type="ARBA" id="ARBA00041230"/>
    </source>
</evidence>
<name>A0A9P8TPU0_WICPI</name>
<dbReference type="InterPro" id="IPR013083">
    <property type="entry name" value="Znf_RING/FYVE/PHD"/>
</dbReference>
<dbReference type="AlphaFoldDB" id="A0A9P8TPU0"/>
<evidence type="ECO:0000256" key="12">
    <source>
        <dbReference type="ARBA" id="ARBA00022786"/>
    </source>
</evidence>
<keyword evidence="9" id="KW-0812">Transmembrane</keyword>
<evidence type="ECO:0000313" key="22">
    <source>
        <dbReference type="Proteomes" id="UP000774326"/>
    </source>
</evidence>
<protein>
    <recommendedName>
        <fullName evidence="5">RING-type E3 ubiquitin transferase</fullName>
        <ecNumber evidence="5">2.3.2.27</ecNumber>
    </recommendedName>
    <alternativeName>
        <fullName evidence="18">Peroxin-10</fullName>
    </alternativeName>
</protein>
<evidence type="ECO:0000256" key="15">
    <source>
        <dbReference type="ARBA" id="ARBA00022989"/>
    </source>
</evidence>
<dbReference type="PROSITE" id="PS00518">
    <property type="entry name" value="ZF_RING_1"/>
    <property type="match status" value="1"/>
</dbReference>
<dbReference type="GO" id="GO:0061630">
    <property type="term" value="F:ubiquitin protein ligase activity"/>
    <property type="evidence" value="ECO:0007669"/>
    <property type="project" value="UniProtKB-EC"/>
</dbReference>
<keyword evidence="12" id="KW-0833">Ubl conjugation pathway</keyword>
<evidence type="ECO:0000256" key="1">
    <source>
        <dbReference type="ARBA" id="ARBA00000900"/>
    </source>
</evidence>
<keyword evidence="22" id="KW-1185">Reference proteome</keyword>
<accession>A0A9P8TPU0</accession>
<dbReference type="CDD" id="cd16527">
    <property type="entry name" value="RING-HC_PEX10"/>
    <property type="match status" value="1"/>
</dbReference>
<dbReference type="GO" id="GO:0008270">
    <property type="term" value="F:zinc ion binding"/>
    <property type="evidence" value="ECO:0007669"/>
    <property type="project" value="UniProtKB-KW"/>
</dbReference>
<evidence type="ECO:0000256" key="19">
    <source>
        <dbReference type="PROSITE-ProRule" id="PRU00175"/>
    </source>
</evidence>
<reference evidence="21" key="1">
    <citation type="journal article" date="2021" name="Open Biol.">
        <title>Shared evolutionary footprints suggest mitochondrial oxidative damage underlies multiple complex I losses in fungi.</title>
        <authorList>
            <person name="Schikora-Tamarit M.A."/>
            <person name="Marcet-Houben M."/>
            <person name="Nosek J."/>
            <person name="Gabaldon T."/>
        </authorList>
    </citation>
    <scope>NUCLEOTIDE SEQUENCE</scope>
    <source>
        <strain evidence="21">CBS2887</strain>
    </source>
</reference>
<keyword evidence="7" id="KW-0962">Peroxisome biogenesis</keyword>
<evidence type="ECO:0000256" key="5">
    <source>
        <dbReference type="ARBA" id="ARBA00012483"/>
    </source>
</evidence>
<keyword evidence="6" id="KW-0813">Transport</keyword>
<comment type="catalytic activity">
    <reaction evidence="1">
        <text>S-ubiquitinyl-[E2 ubiquitin-conjugating enzyme]-L-cysteine + [acceptor protein]-L-lysine = [E2 ubiquitin-conjugating enzyme]-L-cysteine + N(6)-ubiquitinyl-[acceptor protein]-L-lysine.</text>
        <dbReference type="EC" id="2.3.2.27"/>
    </reaction>
</comment>
<evidence type="ECO:0000256" key="4">
    <source>
        <dbReference type="ARBA" id="ARBA00008704"/>
    </source>
</evidence>
<keyword evidence="11 19" id="KW-0863">Zinc-finger</keyword>
<dbReference type="OrthoDB" id="6270329at2759"/>
<keyword evidence="14" id="KW-0653">Protein transport</keyword>
<dbReference type="InterPro" id="IPR017907">
    <property type="entry name" value="Znf_RING_CS"/>
</dbReference>
<dbReference type="Pfam" id="PF04757">
    <property type="entry name" value="Pex2_Pex12"/>
    <property type="match status" value="1"/>
</dbReference>
<evidence type="ECO:0000256" key="3">
    <source>
        <dbReference type="ARBA" id="ARBA00004906"/>
    </source>
</evidence>
<evidence type="ECO:0000256" key="10">
    <source>
        <dbReference type="ARBA" id="ARBA00022723"/>
    </source>
</evidence>
<evidence type="ECO:0000256" key="2">
    <source>
        <dbReference type="ARBA" id="ARBA00004585"/>
    </source>
</evidence>
<dbReference type="Pfam" id="PF13639">
    <property type="entry name" value="zf-RING_2"/>
    <property type="match status" value="1"/>
</dbReference>
<dbReference type="PANTHER" id="PTHR23350">
    <property type="entry name" value="PEROXISOME ASSEMBLY PROTEIN 10"/>
    <property type="match status" value="1"/>
</dbReference>
<dbReference type="EMBL" id="JAEUBG010001551">
    <property type="protein sequence ID" value="KAH3686211.1"/>
    <property type="molecule type" value="Genomic_DNA"/>
</dbReference>
<keyword evidence="10" id="KW-0479">Metal-binding</keyword>
<dbReference type="PROSITE" id="PS50089">
    <property type="entry name" value="ZF_RING_2"/>
    <property type="match status" value="1"/>
</dbReference>